<accession>C4LZ20</accession>
<evidence type="ECO:0000313" key="4">
    <source>
        <dbReference type="Proteomes" id="UP000001926"/>
    </source>
</evidence>
<dbReference type="InterPro" id="IPR028889">
    <property type="entry name" value="USP"/>
</dbReference>
<dbReference type="InParanoid" id="C4LZ20"/>
<dbReference type="Gene3D" id="3.90.70.10">
    <property type="entry name" value="Cysteine proteinases"/>
    <property type="match status" value="2"/>
</dbReference>
<feature type="domain" description="USP" evidence="2">
    <location>
        <begin position="27"/>
        <end position="583"/>
    </location>
</feature>
<comment type="catalytic activity">
    <reaction evidence="1">
        <text>Thiol-dependent hydrolysis of ester, thioester, amide, peptide and isopeptide bonds formed by the C-terminal Gly of ubiquitin (a 76-residue protein attached to proteins as an intracellular targeting signal).</text>
        <dbReference type="EC" id="3.4.19.12"/>
    </reaction>
</comment>
<dbReference type="VEuPathDB" id="AmoebaDB:EHI7A_128840"/>
<keyword evidence="1" id="KW-0645">Protease</keyword>
<reference evidence="3" key="2">
    <citation type="submission" date="2007-03" db="EMBL/GenBank/DDBJ databases">
        <authorList>
            <person name="Lorenzi H."/>
            <person name="Amedeo P."/>
            <person name="Inman J."/>
            <person name="Schobel S."/>
            <person name="Caler E."/>
        </authorList>
    </citation>
    <scope>GENOME REANNOTATION</scope>
    <source>
        <strain evidence="3">HM-1:IMSS</strain>
    </source>
</reference>
<name>C4LZ20_ENTH1</name>
<keyword evidence="1" id="KW-0788">Thiol protease</keyword>
<dbReference type="PANTHER" id="PTHR21646:SF23">
    <property type="entry name" value="UBIQUITIN CARBOXYL-TERMINAL HYDROLASE USP2"/>
    <property type="match status" value="1"/>
</dbReference>
<gene>
    <name evidence="3" type="ORF">EHI_009430</name>
</gene>
<dbReference type="InterPro" id="IPR001394">
    <property type="entry name" value="Peptidase_C19_UCH"/>
</dbReference>
<dbReference type="HOGENOM" id="CLU_467310_0_0_1"/>
<dbReference type="PROSITE" id="PS50235">
    <property type="entry name" value="USP_3"/>
    <property type="match status" value="1"/>
</dbReference>
<dbReference type="VEuPathDB" id="AmoebaDB:EHI_009430"/>
<dbReference type="GO" id="GO:0016579">
    <property type="term" value="P:protein deubiquitination"/>
    <property type="evidence" value="ECO:0007669"/>
    <property type="project" value="InterPro"/>
</dbReference>
<evidence type="ECO:0000259" key="2">
    <source>
        <dbReference type="PROSITE" id="PS50235"/>
    </source>
</evidence>
<dbReference type="PROSITE" id="PS00972">
    <property type="entry name" value="USP_1"/>
    <property type="match status" value="1"/>
</dbReference>
<dbReference type="InterPro" id="IPR038765">
    <property type="entry name" value="Papain-like_cys_pep_sf"/>
</dbReference>
<sequence>MTRYIKRILSSCDEHSRSPHPIEGGTCGLYNLGNTCYLNSPLQCLAHCDIIQSFAYQFPTPFVKSLKPGDKTLYDNNTKIALAFFSVIKALWSNDYVVVTPKALKDLISDKYEQFRGHNQQDAQEFTLVLLEELNMDLLRNNTNEIMVGTPTRIKLEKTPSEFADCIWNKYLQENNSIITHTFSGQQQQKITCCECGYSSESFDPFNCISLTIPSIGRQRGFVPLIIVCKQGKPILCKVLVSVSVDINEIKNQIPKAIGNQEINICIDQLAFYVLQKNGKGKRRLINEGKLSLINYDKIVGYEIDSSKEIKVIIFIRVIKNENVVVLHNIPFLICIKQNCTIKELKRKIEKRMEWMKMENNRICIVDEEGKQCKLCGERIGCTGCSLKEDMKLEELITKTKELYVSYDCEENDIIDEQIICESYKITNNQRLQTTAVSIFACLTLFTHGDSFETIDWFCDSCKKNVKAEVDVTIWRPPQVLIFQLKRFEFTEKYEQIKTYERVVFPPFKFDLKEYVSNTSFKEPILYDLFGIVNHQGKIDKGHYYADCKVGTDWYRFDDEKVTKLEEVPTGSDDAYVLYYRLIE</sequence>
<evidence type="ECO:0000313" key="3">
    <source>
        <dbReference type="EMBL" id="EAL49270.1"/>
    </source>
</evidence>
<dbReference type="VEuPathDB" id="AmoebaDB:KM1_217690"/>
<dbReference type="GO" id="GO:0004843">
    <property type="term" value="F:cysteine-type deubiquitinase activity"/>
    <property type="evidence" value="ECO:0007669"/>
    <property type="project" value="UniProtKB-UniRule"/>
</dbReference>
<dbReference type="PROSITE" id="PS00973">
    <property type="entry name" value="USP_2"/>
    <property type="match status" value="1"/>
</dbReference>
<evidence type="ECO:0000256" key="1">
    <source>
        <dbReference type="RuleBase" id="RU366025"/>
    </source>
</evidence>
<keyword evidence="1 3" id="KW-0378">Hydrolase</keyword>
<organism evidence="3 4">
    <name type="scientific">Entamoeba histolytica (strain ATCC 30459 / HM-1:IMSS / ABRM)</name>
    <dbReference type="NCBI Taxonomy" id="294381"/>
    <lineage>
        <taxon>Eukaryota</taxon>
        <taxon>Amoebozoa</taxon>
        <taxon>Evosea</taxon>
        <taxon>Archamoebae</taxon>
        <taxon>Mastigamoebida</taxon>
        <taxon>Entamoebidae</taxon>
        <taxon>Entamoeba</taxon>
    </lineage>
</organism>
<keyword evidence="4" id="KW-1185">Reference proteome</keyword>
<dbReference type="VEuPathDB" id="AmoebaDB:EHI8A_138390"/>
<dbReference type="CDD" id="cd02674">
    <property type="entry name" value="Peptidase_C19R"/>
    <property type="match status" value="1"/>
</dbReference>
<dbReference type="SUPFAM" id="SSF54001">
    <property type="entry name" value="Cysteine proteinases"/>
    <property type="match status" value="1"/>
</dbReference>
<dbReference type="EC" id="3.4.19.12" evidence="1"/>
<dbReference type="EMBL" id="DS571184">
    <property type="protein sequence ID" value="EAL49270.1"/>
    <property type="molecule type" value="Genomic_DNA"/>
</dbReference>
<dbReference type="Proteomes" id="UP000001926">
    <property type="component" value="Partially assembled WGS sequence"/>
</dbReference>
<dbReference type="GO" id="GO:0006508">
    <property type="term" value="P:proteolysis"/>
    <property type="evidence" value="ECO:0007669"/>
    <property type="project" value="UniProtKB-KW"/>
</dbReference>
<dbReference type="KEGG" id="ehi:EHI_009430"/>
<dbReference type="InterPro" id="IPR018200">
    <property type="entry name" value="USP_CS"/>
</dbReference>
<comment type="similarity">
    <text evidence="1">Belongs to the peptidase C19 family.</text>
</comment>
<dbReference type="Pfam" id="PF00443">
    <property type="entry name" value="UCH"/>
    <property type="match status" value="1"/>
</dbReference>
<keyword evidence="1" id="KW-0833">Ubl conjugation pathway</keyword>
<dbReference type="AlphaFoldDB" id="C4LZ20"/>
<dbReference type="GeneID" id="3408977"/>
<dbReference type="STRING" id="5759.C4LZ20"/>
<dbReference type="InterPro" id="IPR050185">
    <property type="entry name" value="Ub_carboxyl-term_hydrolase"/>
</dbReference>
<dbReference type="OMA" id="KXVVAKE"/>
<dbReference type="OrthoDB" id="265776at2759"/>
<protein>
    <recommendedName>
        <fullName evidence="1">Ubiquitin carboxyl-terminal hydrolase</fullName>
        <ecNumber evidence="1">3.4.19.12</ecNumber>
    </recommendedName>
</protein>
<dbReference type="PANTHER" id="PTHR21646">
    <property type="entry name" value="UBIQUITIN CARBOXYL-TERMINAL HYDROLASE"/>
    <property type="match status" value="1"/>
</dbReference>
<dbReference type="RefSeq" id="XP_654657.1">
    <property type="nucleotide sequence ID" value="XM_649565.1"/>
</dbReference>
<proteinExistence type="inferred from homology"/>
<reference evidence="3" key="1">
    <citation type="journal article" date="2005" name="Nature">
        <title>The genome of the protist parasite Entamoeba histolytica.</title>
        <authorList>
            <person name="Loftus B."/>
            <person name="Anderson I."/>
            <person name="Davies R."/>
            <person name="Alsmark U.C."/>
            <person name="Samuelson J."/>
            <person name="Amedeo P."/>
            <person name="Roncaglia P."/>
            <person name="Berriman M."/>
            <person name="Hirt R.P."/>
            <person name="Mann B.J."/>
            <person name="Nozaki T."/>
            <person name="Suh B."/>
            <person name="Pop M."/>
            <person name="Duchene M."/>
            <person name="Ackers J."/>
            <person name="Tannich E."/>
            <person name="Leippe M."/>
            <person name="Hofer M."/>
            <person name="Bruchhaus I."/>
            <person name="Willhoeft U."/>
            <person name="Bhattacharya A."/>
            <person name="Chillingworth T."/>
            <person name="Churcher C."/>
            <person name="Hance Z."/>
            <person name="Harris B."/>
            <person name="Harris D."/>
            <person name="Jagels K."/>
            <person name="Moule S."/>
            <person name="Mungall K."/>
            <person name="Ormond D."/>
            <person name="Squares R."/>
            <person name="Whitehead S."/>
            <person name="Quail M.A."/>
            <person name="Rabbinowitsch E."/>
            <person name="Norbertczak H."/>
            <person name="Price C."/>
            <person name="Wang Z."/>
            <person name="Guillen N."/>
            <person name="Gilchrist C."/>
            <person name="Stroup S.E."/>
            <person name="Bhattacharya S."/>
            <person name="Lohia A."/>
            <person name="Foster P.G."/>
            <person name="Sicheritz-Ponten T."/>
            <person name="Weber C."/>
            <person name="Singh U."/>
            <person name="Mukherjee C."/>
            <person name="El-Sayed N.M."/>
            <person name="Petri W.A.Jr."/>
            <person name="Clark C.G."/>
            <person name="Embley T.M."/>
            <person name="Barrell B."/>
            <person name="Fraser C.M."/>
            <person name="Hall N."/>
        </authorList>
    </citation>
    <scope>NUCLEOTIDE SEQUENCE [LARGE SCALE GENOMIC DNA]</scope>
    <source>
        <strain evidence="3">HM-1:IMSS</strain>
    </source>
</reference>
<dbReference type="VEuPathDB" id="AmoebaDB:EHI5A_174240"/>